<protein>
    <submittedName>
        <fullName evidence="2">Pyridoxamine 5'-phosphate oxidase family protein</fullName>
    </submittedName>
</protein>
<dbReference type="EMBL" id="CP031417">
    <property type="protein sequence ID" value="AXK83572.1"/>
    <property type="molecule type" value="Genomic_DNA"/>
</dbReference>
<evidence type="ECO:0000313" key="2">
    <source>
        <dbReference type="EMBL" id="AXK83572.1"/>
    </source>
</evidence>
<gene>
    <name evidence="2" type="ORF">DW352_25430</name>
</gene>
<dbReference type="OrthoDB" id="7867371at2"/>
<dbReference type="Pfam" id="PF01243">
    <property type="entry name" value="PNPOx_N"/>
    <property type="match status" value="1"/>
</dbReference>
<dbReference type="KEGG" id="ptaw:DW352_25430"/>
<dbReference type="InterPro" id="IPR012349">
    <property type="entry name" value="Split_barrel_FMN-bd"/>
</dbReference>
<name>A0A346A325_9HYPH</name>
<sequence>MPLSDTLKTLIRNAWDDGYPCLVATSGPLGPNIAPKGSMVVYDDAHLAWWERSKKGALDNLQHDPRVCIMYSNFKAQRDGLLESGFIRFFGKVELIESGPVHQKVFSLLLPREQTHVGADTGIAALVKIDKALDARGKVLL</sequence>
<keyword evidence="3" id="KW-1185">Reference proteome</keyword>
<dbReference type="RefSeq" id="WP_115693951.1">
    <property type="nucleotide sequence ID" value="NZ_CP031417.1"/>
</dbReference>
<evidence type="ECO:0000259" key="1">
    <source>
        <dbReference type="Pfam" id="PF01243"/>
    </source>
</evidence>
<evidence type="ECO:0000313" key="3">
    <source>
        <dbReference type="Proteomes" id="UP000254889"/>
    </source>
</evidence>
<dbReference type="Proteomes" id="UP000254889">
    <property type="component" value="Chromosome"/>
</dbReference>
<dbReference type="InterPro" id="IPR011576">
    <property type="entry name" value="Pyridox_Oxase_N"/>
</dbReference>
<dbReference type="AlphaFoldDB" id="A0A346A325"/>
<accession>A0A346A325</accession>
<organism evidence="2 3">
    <name type="scientific">Pseudolabrys taiwanensis</name>
    <dbReference type="NCBI Taxonomy" id="331696"/>
    <lineage>
        <taxon>Bacteria</taxon>
        <taxon>Pseudomonadati</taxon>
        <taxon>Pseudomonadota</taxon>
        <taxon>Alphaproteobacteria</taxon>
        <taxon>Hyphomicrobiales</taxon>
        <taxon>Xanthobacteraceae</taxon>
        <taxon>Pseudolabrys</taxon>
    </lineage>
</organism>
<reference evidence="2 3" key="1">
    <citation type="submission" date="2018-07" db="EMBL/GenBank/DDBJ databases">
        <authorList>
            <person name="Quirk P.G."/>
            <person name="Krulwich T.A."/>
        </authorList>
    </citation>
    <scope>NUCLEOTIDE SEQUENCE [LARGE SCALE GENOMIC DNA]</scope>
    <source>
        <strain evidence="2 3">CC-BB4</strain>
    </source>
</reference>
<proteinExistence type="predicted"/>
<feature type="domain" description="Pyridoxamine 5'-phosphate oxidase N-terminal" evidence="1">
    <location>
        <begin position="14"/>
        <end position="106"/>
    </location>
</feature>
<dbReference type="Gene3D" id="2.30.110.10">
    <property type="entry name" value="Electron Transport, Fmn-binding Protein, Chain A"/>
    <property type="match status" value="1"/>
</dbReference>
<dbReference type="SUPFAM" id="SSF50475">
    <property type="entry name" value="FMN-binding split barrel"/>
    <property type="match status" value="1"/>
</dbReference>